<keyword evidence="3 6" id="KW-1133">Transmembrane helix</keyword>
<dbReference type="Pfam" id="PF03124">
    <property type="entry name" value="EXS"/>
    <property type="match status" value="1"/>
</dbReference>
<dbReference type="OrthoDB" id="2159384at2759"/>
<comment type="subcellular location">
    <subcellularLocation>
        <location evidence="1">Membrane</location>
        <topology evidence="1">Multi-pass membrane protein</topology>
    </subcellularLocation>
</comment>
<evidence type="ECO:0000256" key="3">
    <source>
        <dbReference type="ARBA" id="ARBA00022989"/>
    </source>
</evidence>
<dbReference type="PANTHER" id="PTHR10783:SF46">
    <property type="entry name" value="PROTEIN ERD1 HOMOLOG 2"/>
    <property type="match status" value="1"/>
</dbReference>
<dbReference type="PROSITE" id="PS51380">
    <property type="entry name" value="EXS"/>
    <property type="match status" value="1"/>
</dbReference>
<keyword evidence="4 6" id="KW-0472">Membrane</keyword>
<dbReference type="InterPro" id="IPR004342">
    <property type="entry name" value="EXS_C"/>
</dbReference>
<evidence type="ECO:0000256" key="2">
    <source>
        <dbReference type="ARBA" id="ARBA00022692"/>
    </source>
</evidence>
<dbReference type="GO" id="GO:0005737">
    <property type="term" value="C:cytoplasm"/>
    <property type="evidence" value="ECO:0007669"/>
    <property type="project" value="TreeGrafter"/>
</dbReference>
<proteinExistence type="predicted"/>
<dbReference type="PANTHER" id="PTHR10783">
    <property type="entry name" value="XENOTROPIC AND POLYTROPIC RETROVIRUS RECEPTOR 1-RELATED"/>
    <property type="match status" value="1"/>
</dbReference>
<keyword evidence="9" id="KW-1185">Reference proteome</keyword>
<dbReference type="GO" id="GO:0016020">
    <property type="term" value="C:membrane"/>
    <property type="evidence" value="ECO:0007669"/>
    <property type="project" value="UniProtKB-SubCell"/>
</dbReference>
<dbReference type="AlphaFoldDB" id="A0A427YM92"/>
<evidence type="ECO:0000256" key="5">
    <source>
        <dbReference type="SAM" id="MobiDB-lite"/>
    </source>
</evidence>
<evidence type="ECO:0000256" key="1">
    <source>
        <dbReference type="ARBA" id="ARBA00004141"/>
    </source>
</evidence>
<feature type="transmembrane region" description="Helical" evidence="6">
    <location>
        <begin position="37"/>
        <end position="60"/>
    </location>
</feature>
<feature type="transmembrane region" description="Helical" evidence="6">
    <location>
        <begin position="119"/>
        <end position="141"/>
    </location>
</feature>
<organism evidence="8 9">
    <name type="scientific">Saitozyma podzolica</name>
    <dbReference type="NCBI Taxonomy" id="1890683"/>
    <lineage>
        <taxon>Eukaryota</taxon>
        <taxon>Fungi</taxon>
        <taxon>Dikarya</taxon>
        <taxon>Basidiomycota</taxon>
        <taxon>Agaricomycotina</taxon>
        <taxon>Tremellomycetes</taxon>
        <taxon>Tremellales</taxon>
        <taxon>Trimorphomycetaceae</taxon>
        <taxon>Saitozyma</taxon>
    </lineage>
</organism>
<gene>
    <name evidence="8" type="ORF">EHS25_008649</name>
</gene>
<evidence type="ECO:0000256" key="4">
    <source>
        <dbReference type="ARBA" id="ARBA00023136"/>
    </source>
</evidence>
<feature type="domain" description="EXS" evidence="7">
    <location>
        <begin position="236"/>
        <end position="548"/>
    </location>
</feature>
<name>A0A427YM92_9TREE</name>
<feature type="region of interest" description="Disordered" evidence="5">
    <location>
        <begin position="365"/>
        <end position="393"/>
    </location>
</feature>
<comment type="caution">
    <text evidence="8">The sequence shown here is derived from an EMBL/GenBank/DDBJ whole genome shotgun (WGS) entry which is preliminary data.</text>
</comment>
<evidence type="ECO:0000313" key="9">
    <source>
        <dbReference type="Proteomes" id="UP000279259"/>
    </source>
</evidence>
<evidence type="ECO:0000259" key="7">
    <source>
        <dbReference type="PROSITE" id="PS51380"/>
    </source>
</evidence>
<keyword evidence="2 6" id="KW-0812">Transmembrane</keyword>
<evidence type="ECO:0000256" key="6">
    <source>
        <dbReference type="SAM" id="Phobius"/>
    </source>
</evidence>
<protein>
    <recommendedName>
        <fullName evidence="7">EXS domain-containing protein</fullName>
    </recommendedName>
</protein>
<reference evidence="8 9" key="1">
    <citation type="submission" date="2018-11" db="EMBL/GenBank/DDBJ databases">
        <title>Genome sequence of Saitozyma podzolica DSM 27192.</title>
        <authorList>
            <person name="Aliyu H."/>
            <person name="Gorte O."/>
            <person name="Ochsenreither K."/>
        </authorList>
    </citation>
    <scope>NUCLEOTIDE SEQUENCE [LARGE SCALE GENOMIC DNA]</scope>
    <source>
        <strain evidence="8 9">DSM 27192</strain>
    </source>
</reference>
<feature type="transmembrane region" description="Helical" evidence="6">
    <location>
        <begin position="153"/>
        <end position="173"/>
    </location>
</feature>
<feature type="transmembrane region" description="Helical" evidence="6">
    <location>
        <begin position="325"/>
        <end position="343"/>
    </location>
</feature>
<accession>A0A427YM92</accession>
<evidence type="ECO:0000313" key="8">
    <source>
        <dbReference type="EMBL" id="RSH92234.1"/>
    </source>
</evidence>
<sequence length="548" mass="60666">MDIDSPPTLPFDPSSPSAHTHFDLPAFSASFPLPFRVLFLIGLAILLWGTNLHILHLLGLDTSWILDLRDPPPDVVELDSLPHTLDDVDTASDTPVRPTGNTPISRALRPESGKLYGPVYKLFLLYTAWVGGGWTVFRAVTGADPEAMEKCRWLVGVVAVGAAVGAIAPWRGVGERERAGLRRAIKRIFLPPLNSPVFFSDVILADILTSFAKVLGDLWVSTCQIWNGGITEGRVAQTGLSNWITLSMVCLPYALRFRQCLLEYYQSSWTSPRPLANALKYFSAFPVILLSALQKSVVSEIASAKGMTVAELGDTHDRWFGEHRLFRLWLLAVVVNSMYSFYWDVELDWGLSLCEIDTWLGPSRSRGENAGGMASPGGPGGSRARSRTGDGSGSSWFWGKTRRLWTRASSIAHQRSPCPTPSPQFDHLEHLDPVLNGRGGTSSAVSAPSSAFGLRSILLLPDPIVYYLFTIIDLVLRFTWSLKLSSHLHTISEIESGVFMMEALELARRWMWVFVRVEWEAVKMGEAARLGRARGAVVWDEGEKDEEK</sequence>
<dbReference type="EMBL" id="RSCD01000006">
    <property type="protein sequence ID" value="RSH92234.1"/>
    <property type="molecule type" value="Genomic_DNA"/>
</dbReference>
<dbReference type="Proteomes" id="UP000279259">
    <property type="component" value="Unassembled WGS sequence"/>
</dbReference>
<dbReference type="STRING" id="1890683.A0A427YM92"/>